<dbReference type="Gene3D" id="3.40.630.190">
    <property type="entry name" value="LCP protein"/>
    <property type="match status" value="1"/>
</dbReference>
<evidence type="ECO:0000313" key="6">
    <source>
        <dbReference type="EMBL" id="GAA2120834.1"/>
    </source>
</evidence>
<reference evidence="7" key="1">
    <citation type="journal article" date="2019" name="Int. J. Syst. Evol. Microbiol.">
        <title>The Global Catalogue of Microorganisms (GCM) 10K type strain sequencing project: providing services to taxonomists for standard genome sequencing and annotation.</title>
        <authorList>
            <consortium name="The Broad Institute Genomics Platform"/>
            <consortium name="The Broad Institute Genome Sequencing Center for Infectious Disease"/>
            <person name="Wu L."/>
            <person name="Ma J."/>
        </authorList>
    </citation>
    <scope>NUCLEOTIDE SEQUENCE [LARGE SCALE GENOMIC DNA]</scope>
    <source>
        <strain evidence="7">JCM 15481</strain>
    </source>
</reference>
<comment type="caution">
    <text evidence="6">The sequence shown here is derived from an EMBL/GenBank/DDBJ whole genome shotgun (WGS) entry which is preliminary data.</text>
</comment>
<feature type="transmembrane region" description="Helical" evidence="3">
    <location>
        <begin position="209"/>
        <end position="228"/>
    </location>
</feature>
<evidence type="ECO:0000256" key="1">
    <source>
        <dbReference type="ARBA" id="ARBA00006068"/>
    </source>
</evidence>
<sequence>MNDGYRGPQGHDPYRDPYTHGYDPYGEQGYDYDQQGAAQDPGGQGYGDPSAGYGYDYDPYAQPPQQAPPPQQVPPQHYPAQAPHPQAPQPQAYHPRAQQHYAPHAPPPAVGYDYDYDPYGPAAASGEQPVTPVPPDADRGRIPHQRPPDPAAGPGGGPPHEPREYATEQFSFVEDETESSEDVIDWLKFTESRTERREEAKRRGRNRRIALLLAVVLAVLGGGGYLWATDRLPFMSGGESGPAAAGKDKRDTLVVHLHDTDGGGSATALLVNNATTGQGTTVLLPNDLAVSGDDGTATTLGQAVDEQGAGATRDAIDALLGSHIKGSWRLDTPYLEILVEGVGGITLDADATVPGAKKGDDPLVEKGRKQRLNGEAAIAYATHLADGEPQTAQLRRFGQVMHAVLKNLPSAPADAKSLVKSMGMVLDPSLSEAELAASLASLSELAKEGAYATETLEVGDDGRPSERATEKVVEDVLGGTVKNPAGAAAPRVSVQNGAGSAEPAEAAKVALVNGGFTVVDGGQAAEPAETSEVRYADAAAKEQAVQVAKTLGLPEKAVAEGETPANADVTVVLGEDYEG</sequence>
<feature type="compositionally biased region" description="Pro residues" evidence="2">
    <location>
        <begin position="61"/>
        <end position="77"/>
    </location>
</feature>
<dbReference type="Pfam" id="PF13399">
    <property type="entry name" value="LytR_C"/>
    <property type="match status" value="1"/>
</dbReference>
<dbReference type="Proteomes" id="UP001500443">
    <property type="component" value="Unassembled WGS sequence"/>
</dbReference>
<dbReference type="InterPro" id="IPR027381">
    <property type="entry name" value="LytR/CpsA/Psr_C"/>
</dbReference>
<evidence type="ECO:0000313" key="7">
    <source>
        <dbReference type="Proteomes" id="UP001500443"/>
    </source>
</evidence>
<dbReference type="EMBL" id="BAAAPF010000055">
    <property type="protein sequence ID" value="GAA2120834.1"/>
    <property type="molecule type" value="Genomic_DNA"/>
</dbReference>
<dbReference type="PANTHER" id="PTHR33392:SF6">
    <property type="entry name" value="POLYISOPRENYL-TEICHOIC ACID--PEPTIDOGLYCAN TEICHOIC ACID TRANSFERASE TAGU"/>
    <property type="match status" value="1"/>
</dbReference>
<organism evidence="6 7">
    <name type="scientific">Streptomyces synnematoformans</name>
    <dbReference type="NCBI Taxonomy" id="415721"/>
    <lineage>
        <taxon>Bacteria</taxon>
        <taxon>Bacillati</taxon>
        <taxon>Actinomycetota</taxon>
        <taxon>Actinomycetes</taxon>
        <taxon>Kitasatosporales</taxon>
        <taxon>Streptomycetaceae</taxon>
        <taxon>Streptomyces</taxon>
    </lineage>
</organism>
<gene>
    <name evidence="6" type="primary">pdtA</name>
    <name evidence="6" type="ORF">GCM10009802_23800</name>
</gene>
<evidence type="ECO:0000256" key="3">
    <source>
        <dbReference type="SAM" id="Phobius"/>
    </source>
</evidence>
<dbReference type="RefSeq" id="WP_344289765.1">
    <property type="nucleotide sequence ID" value="NZ_BAAAPF010000055.1"/>
</dbReference>
<feature type="domain" description="Cell envelope-related transcriptional attenuator" evidence="4">
    <location>
        <begin position="272"/>
        <end position="407"/>
    </location>
</feature>
<comment type="similarity">
    <text evidence="1">Belongs to the LytR/CpsA/Psr (LCP) family.</text>
</comment>
<accession>A0ABP5JPC7</accession>
<evidence type="ECO:0000256" key="2">
    <source>
        <dbReference type="SAM" id="MobiDB-lite"/>
    </source>
</evidence>
<feature type="region of interest" description="Disordered" evidence="2">
    <location>
        <begin position="1"/>
        <end position="163"/>
    </location>
</feature>
<feature type="domain" description="LytR/CpsA/Psr regulator C-terminal" evidence="5">
    <location>
        <begin position="491"/>
        <end position="577"/>
    </location>
</feature>
<feature type="compositionally biased region" description="Low complexity" evidence="2">
    <location>
        <begin position="28"/>
        <end position="41"/>
    </location>
</feature>
<dbReference type="Pfam" id="PF03816">
    <property type="entry name" value="LytR_cpsA_psr"/>
    <property type="match status" value="1"/>
</dbReference>
<feature type="compositionally biased region" description="Low complexity" evidence="2">
    <location>
        <begin position="78"/>
        <end position="103"/>
    </location>
</feature>
<keyword evidence="3" id="KW-0812">Transmembrane</keyword>
<dbReference type="GO" id="GO:0016740">
    <property type="term" value="F:transferase activity"/>
    <property type="evidence" value="ECO:0007669"/>
    <property type="project" value="UniProtKB-KW"/>
</dbReference>
<feature type="compositionally biased region" description="Low complexity" evidence="2">
    <location>
        <begin position="110"/>
        <end position="124"/>
    </location>
</feature>
<proteinExistence type="inferred from homology"/>
<dbReference type="InterPro" id="IPR050922">
    <property type="entry name" value="LytR/CpsA/Psr_CW_biosynth"/>
</dbReference>
<evidence type="ECO:0000259" key="4">
    <source>
        <dbReference type="Pfam" id="PF03816"/>
    </source>
</evidence>
<keyword evidence="6" id="KW-0808">Transferase</keyword>
<keyword evidence="7" id="KW-1185">Reference proteome</keyword>
<dbReference type="Gene3D" id="3.30.70.2390">
    <property type="match status" value="1"/>
</dbReference>
<dbReference type="InterPro" id="IPR004474">
    <property type="entry name" value="LytR_CpsA_psr"/>
</dbReference>
<feature type="compositionally biased region" description="Pro residues" evidence="2">
    <location>
        <begin position="148"/>
        <end position="159"/>
    </location>
</feature>
<keyword evidence="3" id="KW-1133">Transmembrane helix</keyword>
<evidence type="ECO:0000259" key="5">
    <source>
        <dbReference type="Pfam" id="PF13399"/>
    </source>
</evidence>
<keyword evidence="3" id="KW-0472">Membrane</keyword>
<protein>
    <submittedName>
        <fullName evidence="6">Polydiglycosylphosphate transferase PdtA</fullName>
    </submittedName>
</protein>
<dbReference type="PANTHER" id="PTHR33392">
    <property type="entry name" value="POLYISOPRENYL-TEICHOIC ACID--PEPTIDOGLYCAN TEICHOIC ACID TRANSFERASE TAGU"/>
    <property type="match status" value="1"/>
</dbReference>
<name>A0ABP5JPC7_9ACTN</name>